<keyword evidence="3" id="KW-1185">Reference proteome</keyword>
<evidence type="ECO:0000313" key="2">
    <source>
        <dbReference type="EMBL" id="THD85845.1"/>
    </source>
</evidence>
<feature type="chain" id="PRO_5020502201" description="Secreted protein" evidence="1">
    <location>
        <begin position="21"/>
        <end position="108"/>
    </location>
</feature>
<gene>
    <name evidence="2" type="ORF">E7811_03895</name>
</gene>
<comment type="caution">
    <text evidence="2">The sequence shown here is derived from an EMBL/GenBank/DDBJ whole genome shotgun (WGS) entry which is preliminary data.</text>
</comment>
<dbReference type="AlphaFoldDB" id="A0A4S3MV59"/>
<feature type="signal peptide" evidence="1">
    <location>
        <begin position="1"/>
        <end position="20"/>
    </location>
</feature>
<dbReference type="PROSITE" id="PS51257">
    <property type="entry name" value="PROKAR_LIPOPROTEIN"/>
    <property type="match status" value="1"/>
</dbReference>
<accession>A0A4S3MV59</accession>
<reference evidence="2 3" key="1">
    <citation type="submission" date="2019-04" db="EMBL/GenBank/DDBJ databases">
        <title>Draft genome sequence of Gemmobacter aestuarii sp. nov.</title>
        <authorList>
            <person name="Hameed A."/>
            <person name="Lin S.-Y."/>
            <person name="Shahina M."/>
            <person name="Lai W.-A."/>
            <person name="Young C.-C."/>
        </authorList>
    </citation>
    <scope>NUCLEOTIDE SEQUENCE [LARGE SCALE GENOMIC DNA]</scope>
    <source>
        <strain evidence="2 3">CC-PW-75</strain>
    </source>
</reference>
<protein>
    <recommendedName>
        <fullName evidence="4">Secreted protein</fullName>
    </recommendedName>
</protein>
<keyword evidence="1" id="KW-0732">Signal</keyword>
<evidence type="ECO:0000313" key="3">
    <source>
        <dbReference type="Proteomes" id="UP000309450"/>
    </source>
</evidence>
<proteinExistence type="predicted"/>
<organism evidence="2 3">
    <name type="scientific">Aliigemmobacter aestuarii</name>
    <dbReference type="NCBI Taxonomy" id="1445661"/>
    <lineage>
        <taxon>Bacteria</taxon>
        <taxon>Pseudomonadati</taxon>
        <taxon>Pseudomonadota</taxon>
        <taxon>Alphaproteobacteria</taxon>
        <taxon>Rhodobacterales</taxon>
        <taxon>Paracoccaceae</taxon>
        <taxon>Aliigemmobacter</taxon>
    </lineage>
</organism>
<dbReference type="Proteomes" id="UP000309450">
    <property type="component" value="Unassembled WGS sequence"/>
</dbReference>
<evidence type="ECO:0000256" key="1">
    <source>
        <dbReference type="SAM" id="SignalP"/>
    </source>
</evidence>
<dbReference type="OrthoDB" id="8592692at2"/>
<name>A0A4S3MV59_9RHOB</name>
<dbReference type="EMBL" id="SSND01000001">
    <property type="protein sequence ID" value="THD85845.1"/>
    <property type="molecule type" value="Genomic_DNA"/>
</dbReference>
<evidence type="ECO:0008006" key="4">
    <source>
        <dbReference type="Google" id="ProtNLM"/>
    </source>
</evidence>
<sequence>MCKALWMIALVALGACRPEAAEDPQGLTLTETARAECQAGGGSVGRGGLMEREICFTPTPDAGKSCSRASECSGHCLAETRTCSTLEPNLGCFDFLDDKGQVQGICVD</sequence>